<keyword evidence="5" id="KW-0640">Prion</keyword>
<gene>
    <name evidence="16" type="ORF">BU61_2723</name>
</gene>
<dbReference type="InterPro" id="IPR022416">
    <property type="entry name" value="Prion/Doppel_prot_b-ribbon_dom"/>
</dbReference>
<comment type="similarity">
    <text evidence="2">Belongs to the prion family.</text>
</comment>
<keyword evidence="17" id="KW-1185">Reference proteome</keyword>
<accession>A0ABX0S7B3</accession>
<evidence type="ECO:0000256" key="6">
    <source>
        <dbReference type="ARBA" id="ARBA00022723"/>
    </source>
</evidence>
<evidence type="ECO:0000313" key="16">
    <source>
        <dbReference type="EMBL" id="NIG59320.1"/>
    </source>
</evidence>
<keyword evidence="4" id="KW-0336">GPI-anchor</keyword>
<evidence type="ECO:0000256" key="7">
    <source>
        <dbReference type="ARBA" id="ARBA00022729"/>
    </source>
</evidence>
<protein>
    <submittedName>
        <fullName evidence="16">Prion-like protein doppel</fullName>
    </submittedName>
</protein>
<keyword evidence="11" id="KW-1015">Disulfide bond</keyword>
<keyword evidence="14" id="KW-0812">Transmembrane</keyword>
<dbReference type="EMBL" id="PGGH01097201">
    <property type="protein sequence ID" value="NIG59320.1"/>
    <property type="molecule type" value="Genomic_DNA"/>
</dbReference>
<keyword evidence="7" id="KW-0732">Signal</keyword>
<keyword evidence="10 14" id="KW-0472">Membrane</keyword>
<comment type="caution">
    <text evidence="16">The sequence shown here is derived from an EMBL/GenBank/DDBJ whole genome shotgun (WGS) entry which is preliminary data.</text>
</comment>
<keyword evidence="6" id="KW-0479">Metal-binding</keyword>
<evidence type="ECO:0000256" key="11">
    <source>
        <dbReference type="ARBA" id="ARBA00023157"/>
    </source>
</evidence>
<evidence type="ECO:0000256" key="14">
    <source>
        <dbReference type="SAM" id="Phobius"/>
    </source>
</evidence>
<keyword evidence="3" id="KW-1003">Cell membrane</keyword>
<evidence type="ECO:0000256" key="12">
    <source>
        <dbReference type="ARBA" id="ARBA00023180"/>
    </source>
</evidence>
<feature type="domain" description="Prion/Doppel protein beta-ribbon" evidence="15">
    <location>
        <begin position="104"/>
        <end position="219"/>
    </location>
</feature>
<evidence type="ECO:0000313" key="17">
    <source>
        <dbReference type="Proteomes" id="UP001165941"/>
    </source>
</evidence>
<keyword evidence="12" id="KW-0325">Glycoprotein</keyword>
<evidence type="ECO:0000256" key="9">
    <source>
        <dbReference type="ARBA" id="ARBA00023087"/>
    </source>
</evidence>
<dbReference type="PANTHER" id="PTHR15506">
    <property type="entry name" value="DOPPEL PRION"/>
    <property type="match status" value="1"/>
</dbReference>
<dbReference type="SUPFAM" id="SSF54098">
    <property type="entry name" value="Prion-like"/>
    <property type="match status" value="1"/>
</dbReference>
<organism evidence="16 17">
    <name type="scientific">Pontoporia blainvillei</name>
    <name type="common">Franciscana</name>
    <name type="synonym">Delphinus blainvillei</name>
    <dbReference type="NCBI Taxonomy" id="48723"/>
    <lineage>
        <taxon>Eukaryota</taxon>
        <taxon>Metazoa</taxon>
        <taxon>Chordata</taxon>
        <taxon>Craniata</taxon>
        <taxon>Vertebrata</taxon>
        <taxon>Euteleostomi</taxon>
        <taxon>Mammalia</taxon>
        <taxon>Eutheria</taxon>
        <taxon>Laurasiatheria</taxon>
        <taxon>Artiodactyla</taxon>
        <taxon>Whippomorpha</taxon>
        <taxon>Cetacea</taxon>
        <taxon>Odontoceti</taxon>
        <taxon>Pontoporiidae</taxon>
        <taxon>Pontoporia</taxon>
    </lineage>
</organism>
<dbReference type="Pfam" id="PF00377">
    <property type="entry name" value="Prion"/>
    <property type="match status" value="1"/>
</dbReference>
<evidence type="ECO:0000256" key="3">
    <source>
        <dbReference type="ARBA" id="ARBA00022475"/>
    </source>
</evidence>
<evidence type="ECO:0000256" key="13">
    <source>
        <dbReference type="ARBA" id="ARBA00023288"/>
    </source>
</evidence>
<evidence type="ECO:0000256" key="5">
    <source>
        <dbReference type="ARBA" id="ARBA00022678"/>
    </source>
</evidence>
<keyword evidence="9" id="KW-0034">Amyloid</keyword>
<evidence type="ECO:0000256" key="4">
    <source>
        <dbReference type="ARBA" id="ARBA00022622"/>
    </source>
</evidence>
<evidence type="ECO:0000259" key="15">
    <source>
        <dbReference type="Pfam" id="PF00377"/>
    </source>
</evidence>
<dbReference type="Proteomes" id="UP001165941">
    <property type="component" value="Unassembled WGS sequence"/>
</dbReference>
<evidence type="ECO:0000256" key="8">
    <source>
        <dbReference type="ARBA" id="ARBA00023008"/>
    </source>
</evidence>
<keyword evidence="13" id="KW-0449">Lipoprotein</keyword>
<evidence type="ECO:0000256" key="1">
    <source>
        <dbReference type="ARBA" id="ARBA00004609"/>
    </source>
</evidence>
<evidence type="ECO:0000256" key="2">
    <source>
        <dbReference type="ARBA" id="ARBA00009910"/>
    </source>
</evidence>
<dbReference type="InterPro" id="IPR036924">
    <property type="entry name" value="Prion/Doppel_b-ribbon_dom_sf"/>
</dbReference>
<feature type="transmembrane region" description="Helical" evidence="14">
    <location>
        <begin position="200"/>
        <end position="218"/>
    </location>
</feature>
<keyword evidence="14" id="KW-1133">Transmembrane helix</keyword>
<proteinExistence type="inferred from homology"/>
<evidence type="ECO:0000256" key="10">
    <source>
        <dbReference type="ARBA" id="ARBA00023136"/>
    </source>
</evidence>
<comment type="subcellular location">
    <subcellularLocation>
        <location evidence="1">Cell membrane</location>
        <topology evidence="1">Lipid-anchor</topology>
        <topology evidence="1">GPI-anchor</topology>
    </subcellularLocation>
</comment>
<dbReference type="Gene3D" id="1.10.790.10">
    <property type="entry name" value="Prion/Doppel protein, beta-ribbon domain"/>
    <property type="match status" value="1"/>
</dbReference>
<dbReference type="PANTHER" id="PTHR15506:SF0">
    <property type="entry name" value="PRION-LIKE PROTEIN DOPPEL"/>
    <property type="match status" value="1"/>
</dbReference>
<reference evidence="16" key="1">
    <citation type="submission" date="2018-05" db="EMBL/GenBank/DDBJ databases">
        <authorList>
            <person name="Pedro S.L.S."/>
            <person name="Freitas R.C."/>
            <person name="Barreto A.S."/>
            <person name="Lima A.O.S."/>
        </authorList>
    </citation>
    <scope>NUCLEOTIDE SEQUENCE</scope>
    <source>
        <strain evidence="16">BP203</strain>
        <tissue evidence="16">Muscle</tissue>
    </source>
</reference>
<name>A0ABX0S7B3_PONBL</name>
<keyword evidence="8" id="KW-0186">Copper</keyword>
<sequence length="219" mass="24887">MITEATRGREWQRGNENLGLEFTLAHFAASPGSLLRMKGTVDNEGVIALTQYMAPLTCSSQLSSVKARGIKHRIKWNQKALPSISQVTEAHTAEIRPGAFIKQGQKLDIIFGAEGNRYYEANNWQFPDGIHYNGCSEANVTKEKFVTSCISATQAVNQEELTREKQDNNLYQRVLWQLIRELCSNKQCDFWLERGAGLRVTLDQPMMLCLLVFIWFIVK</sequence>